<evidence type="ECO:0000313" key="8">
    <source>
        <dbReference type="Proteomes" id="UP000054078"/>
    </source>
</evidence>
<dbReference type="PANTHER" id="PTHR35936">
    <property type="entry name" value="MEMBRANE-BOUND LYTIC MUREIN TRANSGLYCOSYLASE F"/>
    <property type="match status" value="1"/>
</dbReference>
<dbReference type="InterPro" id="IPR006311">
    <property type="entry name" value="TAT_signal"/>
</dbReference>
<evidence type="ECO:0000256" key="4">
    <source>
        <dbReference type="RuleBase" id="RU003744"/>
    </source>
</evidence>
<comment type="subcellular location">
    <subcellularLocation>
        <location evidence="1">Cell envelope</location>
    </subcellularLocation>
</comment>
<dbReference type="Proteomes" id="UP000054078">
    <property type="component" value="Unassembled WGS sequence"/>
</dbReference>
<gene>
    <name evidence="7" type="ORF">AUL39_08475</name>
</gene>
<evidence type="ECO:0000256" key="1">
    <source>
        <dbReference type="ARBA" id="ARBA00004196"/>
    </source>
</evidence>
<evidence type="ECO:0000256" key="3">
    <source>
        <dbReference type="ARBA" id="ARBA00022729"/>
    </source>
</evidence>
<comment type="similarity">
    <text evidence="2 4">Belongs to the bacterial solute-binding protein 3 family.</text>
</comment>
<dbReference type="SMART" id="SM00062">
    <property type="entry name" value="PBPb"/>
    <property type="match status" value="1"/>
</dbReference>
<feature type="domain" description="Solute-binding protein family 3/N-terminal" evidence="5">
    <location>
        <begin position="72"/>
        <end position="296"/>
    </location>
</feature>
<dbReference type="Pfam" id="PF00497">
    <property type="entry name" value="SBP_bac_3"/>
    <property type="match status" value="1"/>
</dbReference>
<organism evidence="7 8">
    <name type="scientific">Tractidigestivibacter scatoligenes</name>
    <name type="common">Olsenella scatoligenes</name>
    <dbReference type="NCBI Taxonomy" id="1299998"/>
    <lineage>
        <taxon>Bacteria</taxon>
        <taxon>Bacillati</taxon>
        <taxon>Actinomycetota</taxon>
        <taxon>Coriobacteriia</taxon>
        <taxon>Coriobacteriales</taxon>
        <taxon>Atopobiaceae</taxon>
        <taxon>Tractidigestivibacter</taxon>
    </lineage>
</organism>
<dbReference type="InterPro" id="IPR018313">
    <property type="entry name" value="SBP_3_CS"/>
</dbReference>
<sequence>MFPSRQREEHLMKQLASLTRRDFLACAMAAMGTAALAGCGSASSSTGTSSTSTSASTISASQDTYTLVKDGQLTIASDLANPPLDYTDTSTNEPAGFEVELMQAIGEKLGLTSVYLSPVKFDTIIPTIKQGGTADVGVSNFTITDERKQEIDFTDPYLDSNQGLVTAKTATKTTQDDLNSADVKVAVQAGTTGESWVEENLPNATLVSLDDPVVALTGVQSGLYDAAVADLPVVQYLVNNSFTDCQVSIEIPTGEQYGIVVSKDNPALTSAINDALAQLDEDGTLKDLKTKWFGSDL</sequence>
<evidence type="ECO:0000313" key="7">
    <source>
        <dbReference type="EMBL" id="KUH58232.1"/>
    </source>
</evidence>
<dbReference type="GO" id="GO:0016020">
    <property type="term" value="C:membrane"/>
    <property type="evidence" value="ECO:0007669"/>
    <property type="project" value="InterPro"/>
</dbReference>
<accession>A0A100YVL4</accession>
<dbReference type="SMART" id="SM00079">
    <property type="entry name" value="PBPe"/>
    <property type="match status" value="1"/>
</dbReference>
<dbReference type="SUPFAM" id="SSF53850">
    <property type="entry name" value="Periplasmic binding protein-like II"/>
    <property type="match status" value="1"/>
</dbReference>
<protein>
    <recommendedName>
        <fullName evidence="9">Amino acid ABC transporter substrate-binding protein</fullName>
    </recommendedName>
</protein>
<keyword evidence="8" id="KW-1185">Reference proteome</keyword>
<name>A0A100YVL4_TRASO</name>
<reference evidence="7 8" key="1">
    <citation type="submission" date="2015-12" db="EMBL/GenBank/DDBJ databases">
        <title>Draft Genome Sequence of Olsenella scatoligenes SK9K4T; a Producer of 3-Methylindole- (skatole) and 4-Methylphenol- (p-cresol) Isolated from Pig Feces.</title>
        <authorList>
            <person name="Li X."/>
            <person name="Borg B."/>
            <person name="Canibe N."/>
        </authorList>
    </citation>
    <scope>NUCLEOTIDE SEQUENCE [LARGE SCALE GENOMIC DNA]</scope>
    <source>
        <strain evidence="7 8">SK9K4</strain>
    </source>
</reference>
<dbReference type="GO" id="GO:0015276">
    <property type="term" value="F:ligand-gated monoatomic ion channel activity"/>
    <property type="evidence" value="ECO:0007669"/>
    <property type="project" value="InterPro"/>
</dbReference>
<dbReference type="AlphaFoldDB" id="A0A100YVL4"/>
<evidence type="ECO:0008006" key="9">
    <source>
        <dbReference type="Google" id="ProtNLM"/>
    </source>
</evidence>
<evidence type="ECO:0000259" key="6">
    <source>
        <dbReference type="SMART" id="SM00079"/>
    </source>
</evidence>
<dbReference type="Gene3D" id="3.40.190.10">
    <property type="entry name" value="Periplasmic binding protein-like II"/>
    <property type="match status" value="2"/>
</dbReference>
<evidence type="ECO:0000259" key="5">
    <source>
        <dbReference type="SMART" id="SM00062"/>
    </source>
</evidence>
<dbReference type="EMBL" id="LOJF01000010">
    <property type="protein sequence ID" value="KUH58232.1"/>
    <property type="molecule type" value="Genomic_DNA"/>
</dbReference>
<dbReference type="PROSITE" id="PS51318">
    <property type="entry name" value="TAT"/>
    <property type="match status" value="1"/>
</dbReference>
<evidence type="ECO:0000256" key="2">
    <source>
        <dbReference type="ARBA" id="ARBA00010333"/>
    </source>
</evidence>
<dbReference type="PROSITE" id="PS01039">
    <property type="entry name" value="SBP_BACTERIAL_3"/>
    <property type="match status" value="1"/>
</dbReference>
<keyword evidence="3" id="KW-0732">Signal</keyword>
<dbReference type="STRING" id="1299998.AUL39_08475"/>
<dbReference type="InterPro" id="IPR001320">
    <property type="entry name" value="Iontro_rcpt_C"/>
</dbReference>
<dbReference type="CDD" id="cd13530">
    <property type="entry name" value="PBP2_peptides_like"/>
    <property type="match status" value="1"/>
</dbReference>
<comment type="caution">
    <text evidence="7">The sequence shown here is derived from an EMBL/GenBank/DDBJ whole genome shotgun (WGS) entry which is preliminary data.</text>
</comment>
<feature type="domain" description="Ionotropic glutamate receptor C-terminal" evidence="6">
    <location>
        <begin position="72"/>
        <end position="295"/>
    </location>
</feature>
<proteinExistence type="inferred from homology"/>
<dbReference type="InterPro" id="IPR001638">
    <property type="entry name" value="Solute-binding_3/MltF_N"/>
</dbReference>
<dbReference type="PANTHER" id="PTHR35936:SF17">
    <property type="entry name" value="ARGININE-BINDING EXTRACELLULAR PROTEIN ARTP"/>
    <property type="match status" value="1"/>
</dbReference>
<dbReference type="GO" id="GO:0030313">
    <property type="term" value="C:cell envelope"/>
    <property type="evidence" value="ECO:0007669"/>
    <property type="project" value="UniProtKB-SubCell"/>
</dbReference>